<evidence type="ECO:0000256" key="1">
    <source>
        <dbReference type="ARBA" id="ARBA00010923"/>
    </source>
</evidence>
<dbReference type="GO" id="GO:0009307">
    <property type="term" value="P:DNA restriction-modification system"/>
    <property type="evidence" value="ECO:0007669"/>
    <property type="project" value="UniProtKB-KW"/>
</dbReference>
<dbReference type="Gene3D" id="1.10.287.1120">
    <property type="entry name" value="Bipartite methylase S protein"/>
    <property type="match status" value="1"/>
</dbReference>
<protein>
    <recommendedName>
        <fullName evidence="4">Type I restriction modification DNA specificity domain-containing protein</fullName>
    </recommendedName>
</protein>
<dbReference type="PANTHER" id="PTHR30408:SF12">
    <property type="entry name" value="TYPE I RESTRICTION ENZYME MJAVIII SPECIFICITY SUBUNIT"/>
    <property type="match status" value="1"/>
</dbReference>
<dbReference type="InterPro" id="IPR052021">
    <property type="entry name" value="Type-I_RS_S_subunit"/>
</dbReference>
<reference evidence="5" key="1">
    <citation type="submission" date="2019-08" db="EMBL/GenBank/DDBJ databases">
        <authorList>
            <person name="Kucharzyk K."/>
            <person name="Murdoch R.W."/>
            <person name="Higgins S."/>
            <person name="Loffler F."/>
        </authorList>
    </citation>
    <scope>NUCLEOTIDE SEQUENCE</scope>
</reference>
<proteinExistence type="inferred from homology"/>
<sequence>MSEWKEYKLGDVALKMTSGGTPKTSESSYYNGGIPWLNTKEVNFNRILKTEKNISELGLSNSSAKWIPKYSVIVAMYGATAGKVAYSLIDLTTNQACCNIIIDKKKADSLFVYYYLQSSYVELENLACGAAQQNLSVGVISDFSVLLPSLAQQKLIAGVLSSLDDKIDLLNRQNQTLESMAEALFRHYFIDNHQPEWKEKSLFDCIELIGGGTPKTTIDEYWNGPIKWLSGGDIANNHKGFIFDAEKSISEIGLSNSSTRLLPKYATVISARGTVGKFCILSEPMAFSQSNYGILPQYKDCFFFTYLLVSYSVEELQSAAYGSVFDTITTNTFKGLSVSLPPKELILQFETMITVYFSKIYNNQSQIITLCSLRDTLLPKIMNKEIEIECNQLK</sequence>
<accession>A0A644WHR0</accession>
<dbReference type="SUPFAM" id="SSF116734">
    <property type="entry name" value="DNA methylase specificity domain"/>
    <property type="match status" value="2"/>
</dbReference>
<dbReference type="Pfam" id="PF01420">
    <property type="entry name" value="Methylase_S"/>
    <property type="match status" value="2"/>
</dbReference>
<keyword evidence="3" id="KW-0238">DNA-binding</keyword>
<dbReference type="EMBL" id="VSSQ01000950">
    <property type="protein sequence ID" value="MPM03406.1"/>
    <property type="molecule type" value="Genomic_DNA"/>
</dbReference>
<comment type="similarity">
    <text evidence="1">Belongs to the type-I restriction system S methylase family.</text>
</comment>
<comment type="caution">
    <text evidence="5">The sequence shown here is derived from an EMBL/GenBank/DDBJ whole genome shotgun (WGS) entry which is preliminary data.</text>
</comment>
<feature type="domain" description="Type I restriction modification DNA specificity" evidence="4">
    <location>
        <begin position="196"/>
        <end position="344"/>
    </location>
</feature>
<organism evidence="5">
    <name type="scientific">bioreactor metagenome</name>
    <dbReference type="NCBI Taxonomy" id="1076179"/>
    <lineage>
        <taxon>unclassified sequences</taxon>
        <taxon>metagenomes</taxon>
        <taxon>ecological metagenomes</taxon>
    </lineage>
</organism>
<dbReference type="Gene3D" id="3.90.220.20">
    <property type="entry name" value="DNA methylase specificity domains"/>
    <property type="match status" value="2"/>
</dbReference>
<dbReference type="CDD" id="cd17243">
    <property type="entry name" value="RMtype1_S_AchA6I-TRD2-CR2_like"/>
    <property type="match status" value="1"/>
</dbReference>
<gene>
    <name evidence="5" type="ORF">SDC9_49673</name>
</gene>
<evidence type="ECO:0000259" key="4">
    <source>
        <dbReference type="Pfam" id="PF01420"/>
    </source>
</evidence>
<dbReference type="CDD" id="cd17500">
    <property type="entry name" value="RMtype1_S_MmaGORF2198P_TRD1-CR1_like"/>
    <property type="match status" value="1"/>
</dbReference>
<dbReference type="GO" id="GO:0003677">
    <property type="term" value="F:DNA binding"/>
    <property type="evidence" value="ECO:0007669"/>
    <property type="project" value="UniProtKB-KW"/>
</dbReference>
<evidence type="ECO:0000313" key="5">
    <source>
        <dbReference type="EMBL" id="MPM03406.1"/>
    </source>
</evidence>
<feature type="domain" description="Type I restriction modification DNA specificity" evidence="4">
    <location>
        <begin position="1"/>
        <end position="178"/>
    </location>
</feature>
<dbReference type="InterPro" id="IPR044946">
    <property type="entry name" value="Restrct_endonuc_typeI_TRD_sf"/>
</dbReference>
<evidence type="ECO:0000256" key="3">
    <source>
        <dbReference type="ARBA" id="ARBA00023125"/>
    </source>
</evidence>
<dbReference type="InterPro" id="IPR000055">
    <property type="entry name" value="Restrct_endonuc_typeI_TRD"/>
</dbReference>
<keyword evidence="2" id="KW-0680">Restriction system</keyword>
<dbReference type="PANTHER" id="PTHR30408">
    <property type="entry name" value="TYPE-1 RESTRICTION ENZYME ECOKI SPECIFICITY PROTEIN"/>
    <property type="match status" value="1"/>
</dbReference>
<dbReference type="AlphaFoldDB" id="A0A644WHR0"/>
<evidence type="ECO:0000256" key="2">
    <source>
        <dbReference type="ARBA" id="ARBA00022747"/>
    </source>
</evidence>
<name>A0A644WHR0_9ZZZZ</name>